<sequence length="208" mass="23580">MKLHTFVIGLCLCSAVLSCSSEENTIEQENSLKAYELMSLEWKLDTNNGQTIIEEKLPEFYFRNDSDTIMQVVINPLENLLGNSKFVFNDSLRFAQLNSPEIQVFIPDELSLLSETYGTLYGGTEVPFNQEPSAFPFSFNSKSTYALNRRSILTSNYTIFLKQNTATILATFRETTTGERLELDGTWTGVFFNNIKVETIANAIYVLD</sequence>
<keyword evidence="2" id="KW-1185">Reference proteome</keyword>
<organism evidence="1 2">
    <name type="scientific">Formosa undariae</name>
    <dbReference type="NCBI Taxonomy" id="1325436"/>
    <lineage>
        <taxon>Bacteria</taxon>
        <taxon>Pseudomonadati</taxon>
        <taxon>Bacteroidota</taxon>
        <taxon>Flavobacteriia</taxon>
        <taxon>Flavobacteriales</taxon>
        <taxon>Flavobacteriaceae</taxon>
        <taxon>Formosa</taxon>
    </lineage>
</organism>
<dbReference type="EMBL" id="JBHMEZ010000003">
    <property type="protein sequence ID" value="MFB9052132.1"/>
    <property type="molecule type" value="Genomic_DNA"/>
</dbReference>
<dbReference type="PROSITE" id="PS51257">
    <property type="entry name" value="PROKAR_LIPOPROTEIN"/>
    <property type="match status" value="1"/>
</dbReference>
<name>A0ABV5EY74_9FLAO</name>
<evidence type="ECO:0000313" key="1">
    <source>
        <dbReference type="EMBL" id="MFB9052132.1"/>
    </source>
</evidence>
<gene>
    <name evidence="1" type="ORF">ACFFVB_03485</name>
</gene>
<reference evidence="1 2" key="1">
    <citation type="submission" date="2024-09" db="EMBL/GenBank/DDBJ databases">
        <authorList>
            <person name="Sun Q."/>
            <person name="Mori K."/>
        </authorList>
    </citation>
    <scope>NUCLEOTIDE SEQUENCE [LARGE SCALE GENOMIC DNA]</scope>
    <source>
        <strain evidence="1 2">CECT 8286</strain>
    </source>
</reference>
<comment type="caution">
    <text evidence="1">The sequence shown here is derived from an EMBL/GenBank/DDBJ whole genome shotgun (WGS) entry which is preliminary data.</text>
</comment>
<accession>A0ABV5EY74</accession>
<proteinExistence type="predicted"/>
<dbReference type="RefSeq" id="WP_382381212.1">
    <property type="nucleotide sequence ID" value="NZ_JBHMEZ010000003.1"/>
</dbReference>
<protein>
    <submittedName>
        <fullName evidence="1">Uncharacterized protein</fullName>
    </submittedName>
</protein>
<evidence type="ECO:0000313" key="2">
    <source>
        <dbReference type="Proteomes" id="UP001589605"/>
    </source>
</evidence>
<dbReference type="Proteomes" id="UP001589605">
    <property type="component" value="Unassembled WGS sequence"/>
</dbReference>